<dbReference type="GO" id="GO:0005634">
    <property type="term" value="C:nucleus"/>
    <property type="evidence" value="ECO:0007669"/>
    <property type="project" value="UniProtKB-SubCell"/>
</dbReference>
<feature type="domain" description="C2H2-type" evidence="14">
    <location>
        <begin position="531"/>
        <end position="560"/>
    </location>
</feature>
<dbReference type="FunFam" id="3.30.160.60:FF:000104">
    <property type="entry name" value="Transcriptional repressor protein YY1"/>
    <property type="match status" value="1"/>
</dbReference>
<gene>
    <name evidence="15" type="primary">Zic3</name>
    <name evidence="15" type="ORF">AWC38_SpisGene4541</name>
</gene>
<dbReference type="Gene3D" id="3.30.160.60">
    <property type="entry name" value="Classic Zinc Finger"/>
    <property type="match status" value="4"/>
</dbReference>
<keyword evidence="5" id="KW-0479">Metal-binding</keyword>
<dbReference type="CDD" id="cd04241">
    <property type="entry name" value="AAK_FomA-like"/>
    <property type="match status" value="1"/>
</dbReference>
<dbReference type="InterPro" id="IPR036393">
    <property type="entry name" value="AceGlu_kinase-like_sf"/>
</dbReference>
<evidence type="ECO:0000256" key="11">
    <source>
        <dbReference type="ARBA" id="ARBA00023242"/>
    </source>
</evidence>
<comment type="catalytic activity">
    <reaction evidence="12">
        <text>isopentenyl phosphate + ATP = isopentenyl diphosphate + ADP</text>
        <dbReference type="Rhea" id="RHEA:33963"/>
        <dbReference type="ChEBI" id="CHEBI:30616"/>
        <dbReference type="ChEBI" id="CHEBI:65078"/>
        <dbReference type="ChEBI" id="CHEBI:128769"/>
        <dbReference type="ChEBI" id="CHEBI:456216"/>
        <dbReference type="EC" id="2.7.4.26"/>
    </reaction>
</comment>
<evidence type="ECO:0000256" key="2">
    <source>
        <dbReference type="ARBA" id="ARBA00010540"/>
    </source>
</evidence>
<dbReference type="Proteomes" id="UP000225706">
    <property type="component" value="Unassembled WGS sequence"/>
</dbReference>
<keyword evidence="10" id="KW-0414">Isoprene biosynthesis</keyword>
<dbReference type="PROSITE" id="PS50157">
    <property type="entry name" value="ZINC_FINGER_C2H2_2"/>
    <property type="match status" value="4"/>
</dbReference>
<keyword evidence="16" id="KW-1185">Reference proteome</keyword>
<keyword evidence="7 13" id="KW-0863">Zinc-finger</keyword>
<evidence type="ECO:0000256" key="10">
    <source>
        <dbReference type="ARBA" id="ARBA00023229"/>
    </source>
</evidence>
<comment type="similarity">
    <text evidence="2">Belongs to the isopentenyl phosphate kinase family.</text>
</comment>
<dbReference type="InterPro" id="IPR013087">
    <property type="entry name" value="Znf_C2H2_type"/>
</dbReference>
<dbReference type="InterPro" id="IPR024192">
    <property type="entry name" value="Fosfomycin_R_FomA-type"/>
</dbReference>
<dbReference type="AlphaFoldDB" id="A0A2B4SQ66"/>
<reference evidence="16" key="1">
    <citation type="journal article" date="2017" name="bioRxiv">
        <title>Comparative analysis of the genomes of Stylophora pistillata and Acropora digitifera provides evidence for extensive differences between species of corals.</title>
        <authorList>
            <person name="Voolstra C.R."/>
            <person name="Li Y."/>
            <person name="Liew Y.J."/>
            <person name="Baumgarten S."/>
            <person name="Zoccola D."/>
            <person name="Flot J.-F."/>
            <person name="Tambutte S."/>
            <person name="Allemand D."/>
            <person name="Aranda M."/>
        </authorList>
    </citation>
    <scope>NUCLEOTIDE SEQUENCE [LARGE SCALE GENOMIC DNA]</scope>
</reference>
<keyword evidence="9" id="KW-0238">DNA-binding</keyword>
<dbReference type="Pfam" id="PF00696">
    <property type="entry name" value="AA_kinase"/>
    <property type="match status" value="1"/>
</dbReference>
<evidence type="ECO:0000256" key="4">
    <source>
        <dbReference type="ARBA" id="ARBA00017267"/>
    </source>
</evidence>
<evidence type="ECO:0000313" key="16">
    <source>
        <dbReference type="Proteomes" id="UP000225706"/>
    </source>
</evidence>
<evidence type="ECO:0000256" key="9">
    <source>
        <dbReference type="ARBA" id="ARBA00023125"/>
    </source>
</evidence>
<dbReference type="InterPro" id="IPR036236">
    <property type="entry name" value="Znf_C2H2_sf"/>
</dbReference>
<organism evidence="15 16">
    <name type="scientific">Stylophora pistillata</name>
    <name type="common">Smooth cauliflower coral</name>
    <dbReference type="NCBI Taxonomy" id="50429"/>
    <lineage>
        <taxon>Eukaryota</taxon>
        <taxon>Metazoa</taxon>
        <taxon>Cnidaria</taxon>
        <taxon>Anthozoa</taxon>
        <taxon>Hexacorallia</taxon>
        <taxon>Scleractinia</taxon>
        <taxon>Astrocoeniina</taxon>
        <taxon>Pocilloporidae</taxon>
        <taxon>Stylophora</taxon>
    </lineage>
</organism>
<name>A0A2B4SQ66_STYPI</name>
<keyword evidence="6" id="KW-0677">Repeat</keyword>
<feature type="domain" description="C2H2-type" evidence="14">
    <location>
        <begin position="501"/>
        <end position="530"/>
    </location>
</feature>
<dbReference type="InterPro" id="IPR043359">
    <property type="entry name" value="GLI-like"/>
</dbReference>
<dbReference type="EMBL" id="LSMT01000047">
    <property type="protein sequence ID" value="PFX30662.1"/>
    <property type="molecule type" value="Genomic_DNA"/>
</dbReference>
<evidence type="ECO:0000256" key="3">
    <source>
        <dbReference type="ARBA" id="ARBA00012908"/>
    </source>
</evidence>
<dbReference type="InterPro" id="IPR056436">
    <property type="entry name" value="Znf-C2H2_ZIC1-5/GLI1-3-like"/>
</dbReference>
<evidence type="ECO:0000256" key="13">
    <source>
        <dbReference type="PROSITE-ProRule" id="PRU00042"/>
    </source>
</evidence>
<dbReference type="Pfam" id="PF00096">
    <property type="entry name" value="zf-C2H2"/>
    <property type="match status" value="1"/>
</dbReference>
<proteinExistence type="inferred from homology"/>
<dbReference type="GO" id="GO:0102043">
    <property type="term" value="F:isopentenyl phosphate kinase activity"/>
    <property type="evidence" value="ECO:0007669"/>
    <property type="project" value="UniProtKB-EC"/>
</dbReference>
<evidence type="ECO:0000256" key="1">
    <source>
        <dbReference type="ARBA" id="ARBA00004123"/>
    </source>
</evidence>
<evidence type="ECO:0000256" key="12">
    <source>
        <dbReference type="ARBA" id="ARBA00049063"/>
    </source>
</evidence>
<evidence type="ECO:0000256" key="8">
    <source>
        <dbReference type="ARBA" id="ARBA00022833"/>
    </source>
</evidence>
<dbReference type="GO" id="GO:0008299">
    <property type="term" value="P:isoprenoid biosynthetic process"/>
    <property type="evidence" value="ECO:0007669"/>
    <property type="project" value="UniProtKB-KW"/>
</dbReference>
<dbReference type="SUPFAM" id="SSF57667">
    <property type="entry name" value="beta-beta-alpha zinc fingers"/>
    <property type="match status" value="2"/>
</dbReference>
<dbReference type="GO" id="GO:0000978">
    <property type="term" value="F:RNA polymerase II cis-regulatory region sequence-specific DNA binding"/>
    <property type="evidence" value="ECO:0007669"/>
    <property type="project" value="TreeGrafter"/>
</dbReference>
<dbReference type="FunFam" id="3.30.160.60:FF:000031">
    <property type="entry name" value="GLI family zinc finger 3"/>
    <property type="match status" value="1"/>
</dbReference>
<dbReference type="SMART" id="SM00355">
    <property type="entry name" value="ZnF_C2H2"/>
    <property type="match status" value="5"/>
</dbReference>
<comment type="subcellular location">
    <subcellularLocation>
        <location evidence="1">Nucleus</location>
    </subcellularLocation>
</comment>
<dbReference type="SUPFAM" id="SSF53633">
    <property type="entry name" value="Carbamate kinase-like"/>
    <property type="match status" value="1"/>
</dbReference>
<evidence type="ECO:0000256" key="6">
    <source>
        <dbReference type="ARBA" id="ARBA00022737"/>
    </source>
</evidence>
<dbReference type="PANTHER" id="PTHR45718">
    <property type="entry name" value="TRANSCRIPTIONAL ACTIVATOR CUBITUS INTERRUPTUS"/>
    <property type="match status" value="1"/>
</dbReference>
<dbReference type="Gene3D" id="3.40.1160.10">
    <property type="entry name" value="Acetylglutamate kinase-like"/>
    <property type="match status" value="1"/>
</dbReference>
<dbReference type="PROSITE" id="PS00028">
    <property type="entry name" value="ZINC_FINGER_C2H2_1"/>
    <property type="match status" value="3"/>
</dbReference>
<keyword evidence="8" id="KW-0862">Zinc</keyword>
<dbReference type="NCBIfam" id="NF040647">
    <property type="entry name" value="IPPK_Arch"/>
    <property type="match status" value="1"/>
</dbReference>
<feature type="domain" description="C2H2-type" evidence="14">
    <location>
        <begin position="561"/>
        <end position="590"/>
    </location>
</feature>
<dbReference type="GO" id="GO:0016301">
    <property type="term" value="F:kinase activity"/>
    <property type="evidence" value="ECO:0007669"/>
    <property type="project" value="InterPro"/>
</dbReference>
<dbReference type="InterPro" id="IPR001048">
    <property type="entry name" value="Asp/Glu/Uridylate_kinase"/>
</dbReference>
<comment type="caution">
    <text evidence="15">The sequence shown here is derived from an EMBL/GenBank/DDBJ whole genome shotgun (WGS) entry which is preliminary data.</text>
</comment>
<accession>A0A2B4SQ66</accession>
<dbReference type="Pfam" id="PF23561">
    <property type="entry name" value="zf-C2H2_15"/>
    <property type="match status" value="1"/>
</dbReference>
<evidence type="ECO:0000256" key="7">
    <source>
        <dbReference type="ARBA" id="ARBA00022771"/>
    </source>
</evidence>
<feature type="domain" description="C2H2-type" evidence="14">
    <location>
        <begin position="473"/>
        <end position="500"/>
    </location>
</feature>
<keyword evidence="11" id="KW-0539">Nucleus</keyword>
<dbReference type="PANTHER" id="PTHR45718:SF4">
    <property type="entry name" value="TRANSCRIPTIONAL ACTIVATOR CUBITUS INTERRUPTUS"/>
    <property type="match status" value="1"/>
</dbReference>
<dbReference type="GO" id="GO:0008270">
    <property type="term" value="F:zinc ion binding"/>
    <property type="evidence" value="ECO:0007669"/>
    <property type="project" value="UniProtKB-KW"/>
</dbReference>
<protein>
    <recommendedName>
        <fullName evidence="4">Isopentenyl phosphate kinase</fullName>
        <ecNumber evidence="3">2.7.4.26</ecNumber>
    </recommendedName>
</protein>
<dbReference type="OrthoDB" id="5968217at2759"/>
<evidence type="ECO:0000259" key="14">
    <source>
        <dbReference type="PROSITE" id="PS50157"/>
    </source>
</evidence>
<dbReference type="EC" id="2.7.4.26" evidence="3"/>
<dbReference type="GO" id="GO:0000981">
    <property type="term" value="F:DNA-binding transcription factor activity, RNA polymerase II-specific"/>
    <property type="evidence" value="ECO:0007669"/>
    <property type="project" value="TreeGrafter"/>
</dbReference>
<sequence length="592" mass="64877">MADKCGVEVIIKLGGSAVTQKNVFETVKREAILAAAELVKRIPAGKCIVIHGAGSFGHFQAHEYGTAHGFSNDISKGKIGFAKTRLSVTKLQHIITAMLVDSGIPALGISPCGSWVTRKGHVNRVTLSPIIELLQAGFVPVLHGDCVLDDAQGCAILSGDKIIEKLVRELGPRRVVFLTDVDGIYDKPPEKPDALLLRNVFVKSNGGFSNAITTSSLEHDVTGGVRGKLQTASNIIHISGGNTRVFVLNIMSGSDAYSVCALGVLEALACLDFLQPPDSYMVGSTMPPTSCTLGFRGAPPHGFFKSSPHASALRDSDQVIHTVPQRDSSELDSNIMPRSCYEGAIFTGSTLSSTVQHGMPPQAWDNSHQDLHGAQLTFPRKDHSVGNLNAQSFASSYDAPPGFGIAMDPPITYSLALPAAHSPLKCCWVIQNDEREHSSVCNQVFGTIDHLVGHVTELHVYNSTSLRYICRWKDCPRNGLPFKERYRLVNHLRVHTGEKPFLCVYLGCGRRFSRAENLKIHTRTHTGEKPFLCTLPDCGRRFGNSSDRKKHSHVHASDRPYLCRLKECKKRYSEVMSLRKHMKLHEERGDVF</sequence>
<evidence type="ECO:0000256" key="5">
    <source>
        <dbReference type="ARBA" id="ARBA00022723"/>
    </source>
</evidence>
<evidence type="ECO:0000313" key="15">
    <source>
        <dbReference type="EMBL" id="PFX30662.1"/>
    </source>
</evidence>